<protein>
    <submittedName>
        <fullName evidence="2">Uncharacterized protein</fullName>
    </submittedName>
</protein>
<reference evidence="2 3" key="1">
    <citation type="journal article" date="2013" name="Proc. Natl. Acad. Sci. U.S.A.">
        <title>Fine-scale variation in meiotic recombination in Mimulus inferred from population shotgun sequencing.</title>
        <authorList>
            <person name="Hellsten U."/>
            <person name="Wright K.M."/>
            <person name="Jenkins J."/>
            <person name="Shu S."/>
            <person name="Yuan Y."/>
            <person name="Wessler S.R."/>
            <person name="Schmutz J."/>
            <person name="Willis J.H."/>
            <person name="Rokhsar D.S."/>
        </authorList>
    </citation>
    <scope>NUCLEOTIDE SEQUENCE [LARGE SCALE GENOMIC DNA]</scope>
    <source>
        <strain evidence="3">cv. DUN x IM62</strain>
    </source>
</reference>
<evidence type="ECO:0000313" key="3">
    <source>
        <dbReference type="Proteomes" id="UP000030748"/>
    </source>
</evidence>
<name>A0A022QHI8_ERYGU</name>
<dbReference type="KEGG" id="egt:105969556"/>
<dbReference type="PhylomeDB" id="A0A022QHI8"/>
<organism evidence="2 3">
    <name type="scientific">Erythranthe guttata</name>
    <name type="common">Yellow monkey flower</name>
    <name type="synonym">Mimulus guttatus</name>
    <dbReference type="NCBI Taxonomy" id="4155"/>
    <lineage>
        <taxon>Eukaryota</taxon>
        <taxon>Viridiplantae</taxon>
        <taxon>Streptophyta</taxon>
        <taxon>Embryophyta</taxon>
        <taxon>Tracheophyta</taxon>
        <taxon>Spermatophyta</taxon>
        <taxon>Magnoliopsida</taxon>
        <taxon>eudicotyledons</taxon>
        <taxon>Gunneridae</taxon>
        <taxon>Pentapetalae</taxon>
        <taxon>asterids</taxon>
        <taxon>lamiids</taxon>
        <taxon>Lamiales</taxon>
        <taxon>Phrymaceae</taxon>
        <taxon>Erythranthe</taxon>
    </lineage>
</organism>
<accession>A0A022QHI8</accession>
<feature type="transmembrane region" description="Helical" evidence="1">
    <location>
        <begin position="307"/>
        <end position="326"/>
    </location>
</feature>
<keyword evidence="1" id="KW-0472">Membrane</keyword>
<dbReference type="EMBL" id="KI631506">
    <property type="protein sequence ID" value="EYU27039.1"/>
    <property type="molecule type" value="Genomic_DNA"/>
</dbReference>
<keyword evidence="1" id="KW-1133">Transmembrane helix</keyword>
<evidence type="ECO:0000256" key="1">
    <source>
        <dbReference type="SAM" id="Phobius"/>
    </source>
</evidence>
<dbReference type="OrthoDB" id="1925570at2759"/>
<evidence type="ECO:0000313" key="2">
    <source>
        <dbReference type="EMBL" id="EYU27039.1"/>
    </source>
</evidence>
<feature type="transmembrane region" description="Helical" evidence="1">
    <location>
        <begin position="279"/>
        <end position="301"/>
    </location>
</feature>
<dbReference type="Proteomes" id="UP000030748">
    <property type="component" value="Unassembled WGS sequence"/>
</dbReference>
<keyword evidence="1" id="KW-0812">Transmembrane</keyword>
<dbReference type="OMA" id="ASWLIQV"/>
<gene>
    <name evidence="2" type="ORF">MIMGU_mgv1a009734mg</name>
</gene>
<dbReference type="PANTHER" id="PTHR36074">
    <property type="entry name" value="ISOPENTENYL-DIPHOSPHATE DELTA-ISOMERASE"/>
    <property type="match status" value="1"/>
</dbReference>
<dbReference type="PANTHER" id="PTHR36074:SF1">
    <property type="entry name" value="ISOPENTENYL-DIPHOSPHATE DELTA-ISOMERASE"/>
    <property type="match status" value="1"/>
</dbReference>
<dbReference type="eggNOG" id="ENOG502QT98">
    <property type="taxonomic scope" value="Eukaryota"/>
</dbReference>
<keyword evidence="3" id="KW-1185">Reference proteome</keyword>
<sequence length="333" mass="36812">MAAIAMLDLLRKNPNFGGQAFNSRGLFSTKLVGASSAAASFAISTPFAFGAFFGDGASRVSYCDAGIAIDEDYISSIRSASANIFQSDALKYTTKQYDIELKSLFSAFHWKNLAVTSLRSFLLFYLPLLEPKPEADEDDEDFLENPEEQEPLDLSVPFKKSVKQIIRETSVVTTRRVFERLAVHYVSHRMAWKLLKDVPKSAARKAARRLPVLTYFSCVSKTTFRGHLLAVLASWTVQISIDIYHFFASIYKTSKDEEEADTVETSQQVRLLGKRICGATFKCGASLVFASIGAGIGAMFIRPTIGQWIGCGLGDLAGPVVVTFIFEKLNFEL</sequence>
<dbReference type="AlphaFoldDB" id="A0A022QHI8"/>
<proteinExistence type="predicted"/>